<evidence type="ECO:0000313" key="5">
    <source>
        <dbReference type="EMBL" id="KAK8372655.1"/>
    </source>
</evidence>
<organism evidence="5 7">
    <name type="scientific">Scylla paramamosain</name>
    <name type="common">Mud crab</name>
    <dbReference type="NCBI Taxonomy" id="85552"/>
    <lineage>
        <taxon>Eukaryota</taxon>
        <taxon>Metazoa</taxon>
        <taxon>Ecdysozoa</taxon>
        <taxon>Arthropoda</taxon>
        <taxon>Crustacea</taxon>
        <taxon>Multicrustacea</taxon>
        <taxon>Malacostraca</taxon>
        <taxon>Eumalacostraca</taxon>
        <taxon>Eucarida</taxon>
        <taxon>Decapoda</taxon>
        <taxon>Pleocyemata</taxon>
        <taxon>Brachyura</taxon>
        <taxon>Eubrachyura</taxon>
        <taxon>Portunoidea</taxon>
        <taxon>Portunidae</taxon>
        <taxon>Portuninae</taxon>
        <taxon>Scylla</taxon>
    </lineage>
</organism>
<keyword evidence="2" id="KW-0547">Nucleotide-binding</keyword>
<feature type="region of interest" description="Disordered" evidence="4">
    <location>
        <begin position="338"/>
        <end position="408"/>
    </location>
</feature>
<dbReference type="GO" id="GO:0005524">
    <property type="term" value="F:ATP binding"/>
    <property type="evidence" value="ECO:0007669"/>
    <property type="project" value="UniProtKB-KW"/>
</dbReference>
<comment type="caution">
    <text evidence="5">The sequence shown here is derived from an EMBL/GenBank/DDBJ whole genome shotgun (WGS) entry which is preliminary data.</text>
</comment>
<name>A0AAW0SBI3_SCYPA</name>
<evidence type="ECO:0000256" key="4">
    <source>
        <dbReference type="SAM" id="MobiDB-lite"/>
    </source>
</evidence>
<keyword evidence="1" id="KW-0436">Ligase</keyword>
<dbReference type="Proteomes" id="UP001487740">
    <property type="component" value="Unassembled WGS sequence"/>
</dbReference>
<dbReference type="GO" id="GO:0000226">
    <property type="term" value="P:microtubule cytoskeleton organization"/>
    <property type="evidence" value="ECO:0007669"/>
    <property type="project" value="TreeGrafter"/>
</dbReference>
<evidence type="ECO:0000256" key="2">
    <source>
        <dbReference type="ARBA" id="ARBA00022741"/>
    </source>
</evidence>
<dbReference type="PROSITE" id="PS51221">
    <property type="entry name" value="TTL"/>
    <property type="match status" value="1"/>
</dbReference>
<dbReference type="GO" id="GO:0015631">
    <property type="term" value="F:tubulin binding"/>
    <property type="evidence" value="ECO:0007669"/>
    <property type="project" value="TreeGrafter"/>
</dbReference>
<dbReference type="AlphaFoldDB" id="A0AAW0SBI3"/>
<dbReference type="GO" id="GO:0036064">
    <property type="term" value="C:ciliary basal body"/>
    <property type="evidence" value="ECO:0007669"/>
    <property type="project" value="TreeGrafter"/>
</dbReference>
<reference evidence="5 7" key="1">
    <citation type="submission" date="2023-03" db="EMBL/GenBank/DDBJ databases">
        <title>High-quality genome of Scylla paramamosain provides insights in environmental adaptation.</title>
        <authorList>
            <person name="Zhang L."/>
        </authorList>
    </citation>
    <scope>NUCLEOTIDE SEQUENCE [LARGE SCALE GENOMIC DNA]</scope>
    <source>
        <strain evidence="5">LZ_2023a</strain>
        <tissue evidence="5">Muscle</tissue>
    </source>
</reference>
<dbReference type="EMBL" id="JARAKH010001687">
    <property type="protein sequence ID" value="KAK8372655.1"/>
    <property type="molecule type" value="Genomic_DNA"/>
</dbReference>
<dbReference type="EMBL" id="JARAKH010000043">
    <property type="protein sequence ID" value="KAK8379978.1"/>
    <property type="molecule type" value="Genomic_DNA"/>
</dbReference>
<dbReference type="Pfam" id="PF03133">
    <property type="entry name" value="TTL"/>
    <property type="match status" value="2"/>
</dbReference>
<dbReference type="Gene3D" id="3.30.470.20">
    <property type="entry name" value="ATP-grasp fold, B domain"/>
    <property type="match status" value="1"/>
</dbReference>
<sequence length="487" mass="55502">MEVCMERGWRVWEGGEEWVESWHMWWRHAFAPHVYRKLRPHQVVNHIPRANGLCRKDSLARALQKMRHVYGAVYDFIPATYLLPCEYTKLVAEGISIFQDLHELSYASSAVAQRYIGNPLLVGEYKCDIRLYVMVTSFLPLTVYMYTEGIVRFGTEKYSLGSLDNVYSHLTNTSLNRLGPSYRKEKDRVGEGCKWTIGELRRHLRGCGKSDWLLWQRVWVLVCLTLLTQVGLVPHHHNCFELYGFDILIDEGLRPWLLEVNRSPSLTHDCHVDRIVKKPLLHHLFDLVGPPRVPEPLARPLRTPFLLLLARRHTQSPFTAALHLNHYRRVLHCDREESRSVASRRSHGTPSTTSNSSSRSFRKGGKVEERGKSNGVLPPNTGRRSGNSRACKGISGLSRRDGRDGGDGKWPARCGEWVRVYPFNAATLHAGRDAAYLKSGVAELTKFRKGCEKAARAHSLAATPTPTLDRAVRGSLWRDTVLWCPPS</sequence>
<protein>
    <recommendedName>
        <fullName evidence="8">Tubulin polyglutamylase TTLL2</fullName>
    </recommendedName>
</protein>
<gene>
    <name evidence="6" type="ORF">O3P69_019791</name>
    <name evidence="5" type="ORF">O3P69_019831</name>
</gene>
<feature type="compositionally biased region" description="Basic and acidic residues" evidence="4">
    <location>
        <begin position="398"/>
        <end position="407"/>
    </location>
</feature>
<feature type="compositionally biased region" description="Low complexity" evidence="4">
    <location>
        <begin position="348"/>
        <end position="359"/>
    </location>
</feature>
<keyword evidence="3" id="KW-0067">ATP-binding</keyword>
<dbReference type="PANTHER" id="PTHR12241">
    <property type="entry name" value="TUBULIN POLYGLUTAMYLASE"/>
    <property type="match status" value="1"/>
</dbReference>
<dbReference type="PANTHER" id="PTHR12241:SF118">
    <property type="entry name" value="TUBULIN POLYGLUTAMYLASE TTLL2-RELATED"/>
    <property type="match status" value="1"/>
</dbReference>
<dbReference type="InterPro" id="IPR004344">
    <property type="entry name" value="TTL/TTLL_fam"/>
</dbReference>
<accession>A0AAW0SBI3</accession>
<evidence type="ECO:0000313" key="6">
    <source>
        <dbReference type="EMBL" id="KAK8379978.1"/>
    </source>
</evidence>
<dbReference type="GO" id="GO:0070740">
    <property type="term" value="F:tubulin-glutamic acid ligase activity"/>
    <property type="evidence" value="ECO:0007669"/>
    <property type="project" value="TreeGrafter"/>
</dbReference>
<evidence type="ECO:0000313" key="7">
    <source>
        <dbReference type="Proteomes" id="UP001487740"/>
    </source>
</evidence>
<proteinExistence type="predicted"/>
<evidence type="ECO:0000256" key="1">
    <source>
        <dbReference type="ARBA" id="ARBA00022598"/>
    </source>
</evidence>
<keyword evidence="7" id="KW-1185">Reference proteome</keyword>
<dbReference type="SUPFAM" id="SSF56059">
    <property type="entry name" value="Glutathione synthetase ATP-binding domain-like"/>
    <property type="match status" value="1"/>
</dbReference>
<evidence type="ECO:0000256" key="3">
    <source>
        <dbReference type="ARBA" id="ARBA00022840"/>
    </source>
</evidence>
<evidence type="ECO:0008006" key="8">
    <source>
        <dbReference type="Google" id="ProtNLM"/>
    </source>
</evidence>